<dbReference type="AlphaFoldDB" id="A0A3B0C6M0"/>
<dbReference type="Pfam" id="PF01979">
    <property type="entry name" value="Amidohydro_1"/>
    <property type="match status" value="1"/>
</dbReference>
<feature type="domain" description="Amidohydrolase-related" evidence="1">
    <location>
        <begin position="80"/>
        <end position="437"/>
    </location>
</feature>
<dbReference type="Gene3D" id="3.30.110.90">
    <property type="entry name" value="Amidohydrolase"/>
    <property type="match status" value="1"/>
</dbReference>
<dbReference type="SUPFAM" id="SSF51338">
    <property type="entry name" value="Composite domain of metallo-dependent hydrolases"/>
    <property type="match status" value="1"/>
</dbReference>
<dbReference type="Proteomes" id="UP000276603">
    <property type="component" value="Unassembled WGS sequence"/>
</dbReference>
<dbReference type="OrthoDB" id="9815657at2"/>
<dbReference type="InterPro" id="IPR006680">
    <property type="entry name" value="Amidohydro-rel"/>
</dbReference>
<accession>A0A3B0C6M0</accession>
<reference evidence="2 3" key="1">
    <citation type="submission" date="2018-10" db="EMBL/GenBank/DDBJ databases">
        <title>Ulvibacterium marinum gen. nov., sp. nov., a novel marine bacterium of the family Flavobacteriaceae, isolated from a culture of the green alga Ulva prolifera.</title>
        <authorList>
            <person name="Zhang Z."/>
        </authorList>
    </citation>
    <scope>NUCLEOTIDE SEQUENCE [LARGE SCALE GENOMIC DNA]</scope>
    <source>
        <strain evidence="2 3">CCMM003</strain>
    </source>
</reference>
<dbReference type="Gene3D" id="3.40.50.10910">
    <property type="entry name" value="Amidohydrolase"/>
    <property type="match status" value="1"/>
</dbReference>
<comment type="caution">
    <text evidence="2">The sequence shown here is derived from an EMBL/GenBank/DDBJ whole genome shotgun (WGS) entry which is preliminary data.</text>
</comment>
<organism evidence="2 3">
    <name type="scientific">Ulvibacterium marinum</name>
    <dbReference type="NCBI Taxonomy" id="2419782"/>
    <lineage>
        <taxon>Bacteria</taxon>
        <taxon>Pseudomonadati</taxon>
        <taxon>Bacteroidota</taxon>
        <taxon>Flavobacteriia</taxon>
        <taxon>Flavobacteriales</taxon>
        <taxon>Flavobacteriaceae</taxon>
        <taxon>Ulvibacterium</taxon>
    </lineage>
</organism>
<dbReference type="GO" id="GO:0016810">
    <property type="term" value="F:hydrolase activity, acting on carbon-nitrogen (but not peptide) bonds"/>
    <property type="evidence" value="ECO:0007669"/>
    <property type="project" value="InterPro"/>
</dbReference>
<name>A0A3B0C6M0_9FLAO</name>
<evidence type="ECO:0000259" key="1">
    <source>
        <dbReference type="Pfam" id="PF01979"/>
    </source>
</evidence>
<sequence length="452" mass="50482">MKKHFSSLLIWILVFYSCEEEKKSKYDLLILNATIIDVKTGTLNNGSFIAISNDTIRLIGKMNNMNKLESLETIDVDNKYVMPGLWDMHVHFRGGDSLIQENKNLLPLFLSHGVTTIRDAGGDITPSIMKWRNQLRNKTLDGPNIFTSGPKLDGPKPTWEGSINIVDSSQIKMALDSLEAIDVDYVKLYNYNLSKEIFYNILKEAEKRGLKTTGHVPETANLMEAIAYGLDGEEHMFSSLQACSKLVDGRLEFDSKIAEEVYAKMASKDFYITPTLHIGKILTEILDTNHSNDELLPFIGKGIQKTYQMRINSAIKRKAEGSDLGAKTEKQFSEMIVPMYQAGINLLAGSDCGPFNSYTYPGESLHGELIMLVEAGLTPQQALKCSIINGPKFFGLENYYGSIESNTVADLIVLDKNPLENIENIEEINTVINKGKVLSRGSISQILKPLKH</sequence>
<dbReference type="Gene3D" id="2.30.40.10">
    <property type="entry name" value="Urease, subunit C, domain 1"/>
    <property type="match status" value="1"/>
</dbReference>
<keyword evidence="3" id="KW-1185">Reference proteome</keyword>
<dbReference type="Gene3D" id="1.20.58.520">
    <property type="entry name" value="Amidohydrolase"/>
    <property type="match status" value="1"/>
</dbReference>
<gene>
    <name evidence="2" type="ORF">D7Z94_08925</name>
</gene>
<dbReference type="PANTHER" id="PTHR43135:SF3">
    <property type="entry name" value="ALPHA-D-RIBOSE 1-METHYLPHOSPHONATE 5-TRIPHOSPHATE DIPHOSPHATASE"/>
    <property type="match status" value="1"/>
</dbReference>
<dbReference type="InterPro" id="IPR051781">
    <property type="entry name" value="Metallo-dep_Hydrolase"/>
</dbReference>
<dbReference type="PROSITE" id="PS51257">
    <property type="entry name" value="PROKAR_LIPOPROTEIN"/>
    <property type="match status" value="1"/>
</dbReference>
<dbReference type="InterPro" id="IPR032466">
    <property type="entry name" value="Metal_Hydrolase"/>
</dbReference>
<evidence type="ECO:0000313" key="3">
    <source>
        <dbReference type="Proteomes" id="UP000276603"/>
    </source>
</evidence>
<dbReference type="RefSeq" id="WP_120711218.1">
    <property type="nucleotide sequence ID" value="NZ_RBCJ01000002.1"/>
</dbReference>
<dbReference type="SUPFAM" id="SSF51556">
    <property type="entry name" value="Metallo-dependent hydrolases"/>
    <property type="match status" value="1"/>
</dbReference>
<evidence type="ECO:0000313" key="2">
    <source>
        <dbReference type="EMBL" id="RKN81843.1"/>
    </source>
</evidence>
<dbReference type="PANTHER" id="PTHR43135">
    <property type="entry name" value="ALPHA-D-RIBOSE 1-METHYLPHOSPHONATE 5-TRIPHOSPHATE DIPHOSPHATASE"/>
    <property type="match status" value="1"/>
</dbReference>
<dbReference type="EMBL" id="RBCJ01000002">
    <property type="protein sequence ID" value="RKN81843.1"/>
    <property type="molecule type" value="Genomic_DNA"/>
</dbReference>
<keyword evidence="2" id="KW-0378">Hydrolase</keyword>
<dbReference type="InterPro" id="IPR011059">
    <property type="entry name" value="Metal-dep_hydrolase_composite"/>
</dbReference>
<protein>
    <submittedName>
        <fullName evidence="2">Amidohydrolase</fullName>
    </submittedName>
</protein>
<proteinExistence type="predicted"/>